<dbReference type="Pfam" id="PF02771">
    <property type="entry name" value="Acyl-CoA_dh_N"/>
    <property type="match status" value="1"/>
</dbReference>
<evidence type="ECO:0000259" key="4">
    <source>
        <dbReference type="Pfam" id="PF02771"/>
    </source>
</evidence>
<dbReference type="SUPFAM" id="SSF56645">
    <property type="entry name" value="Acyl-CoA dehydrogenase NM domain-like"/>
    <property type="match status" value="1"/>
</dbReference>
<keyword evidence="1" id="KW-0285">Flavoprotein</keyword>
<dbReference type="InterPro" id="IPR006091">
    <property type="entry name" value="Acyl-CoA_Oxase/DH_mid-dom"/>
</dbReference>
<dbReference type="InterPro" id="IPR009100">
    <property type="entry name" value="AcylCoA_DH/oxidase_NM_dom_sf"/>
</dbReference>
<dbReference type="InterPro" id="IPR013786">
    <property type="entry name" value="AcylCoA_DH/ox_N"/>
</dbReference>
<keyword evidence="2" id="KW-0560">Oxidoreductase</keyword>
<dbReference type="GO" id="GO:0016627">
    <property type="term" value="F:oxidoreductase activity, acting on the CH-CH group of donors"/>
    <property type="evidence" value="ECO:0007669"/>
    <property type="project" value="InterPro"/>
</dbReference>
<accession>A0A951Q1X9</accession>
<dbReference type="InterPro" id="IPR046373">
    <property type="entry name" value="Acyl-CoA_Oxase/DH_mid-dom_sf"/>
</dbReference>
<dbReference type="Proteomes" id="UP000715781">
    <property type="component" value="Unassembled WGS sequence"/>
</dbReference>
<protein>
    <submittedName>
        <fullName evidence="6">Acyl-CoA/acyl-ACP dehydrogenase</fullName>
    </submittedName>
</protein>
<dbReference type="GO" id="GO:0050660">
    <property type="term" value="F:flavin adenine dinucleotide binding"/>
    <property type="evidence" value="ECO:0007669"/>
    <property type="project" value="InterPro"/>
</dbReference>
<feature type="domain" description="Acyl-CoA dehydrogenase/oxidase N-terminal" evidence="4">
    <location>
        <begin position="30"/>
        <end position="101"/>
    </location>
</feature>
<feature type="domain" description="Acyl-CoA oxidase/dehydrogenase middle" evidence="3">
    <location>
        <begin position="138"/>
        <end position="228"/>
    </location>
</feature>
<dbReference type="PANTHER" id="PTHR43831">
    <property type="entry name" value="ISOBUTYRYL-COA DEHYDROGENASE"/>
    <property type="match status" value="1"/>
</dbReference>
<evidence type="ECO:0000256" key="1">
    <source>
        <dbReference type="ARBA" id="ARBA00022630"/>
    </source>
</evidence>
<evidence type="ECO:0000259" key="5">
    <source>
        <dbReference type="Pfam" id="PF08028"/>
    </source>
</evidence>
<dbReference type="Gene3D" id="1.20.140.10">
    <property type="entry name" value="Butyryl-CoA Dehydrogenase, subunit A, domain 3"/>
    <property type="match status" value="1"/>
</dbReference>
<dbReference type="EMBL" id="JAHHHN010000015">
    <property type="protein sequence ID" value="MBW4563782.1"/>
    <property type="molecule type" value="Genomic_DNA"/>
</dbReference>
<dbReference type="PANTHER" id="PTHR43831:SF1">
    <property type="entry name" value="ISOBUTYRYL-COA DEHYDROGENASE, MITOCHONDRIAL"/>
    <property type="match status" value="1"/>
</dbReference>
<feature type="domain" description="Acyl-CoA dehydrogenase C-terminal" evidence="5">
    <location>
        <begin position="257"/>
        <end position="381"/>
    </location>
</feature>
<reference evidence="6" key="1">
    <citation type="submission" date="2021-05" db="EMBL/GenBank/DDBJ databases">
        <authorList>
            <person name="Pietrasiak N."/>
            <person name="Ward R."/>
            <person name="Stajich J.E."/>
            <person name="Kurbessoian T."/>
        </authorList>
    </citation>
    <scope>NUCLEOTIDE SEQUENCE</scope>
    <source>
        <strain evidence="6">JT2-VF2</strain>
    </source>
</reference>
<gene>
    <name evidence="6" type="ORF">KME32_22095</name>
</gene>
<dbReference type="Gene3D" id="1.10.540.10">
    <property type="entry name" value="Acyl-CoA dehydrogenase/oxidase, N-terminal domain"/>
    <property type="match status" value="1"/>
</dbReference>
<dbReference type="CDD" id="cd00567">
    <property type="entry name" value="ACAD"/>
    <property type="match status" value="1"/>
</dbReference>
<evidence type="ECO:0000313" key="7">
    <source>
        <dbReference type="Proteomes" id="UP000715781"/>
    </source>
</evidence>
<dbReference type="InterPro" id="IPR052547">
    <property type="entry name" value="Mito_Isobutyryl-CoADH"/>
</dbReference>
<organism evidence="6 7">
    <name type="scientific">Mojavia pulchra JT2-VF2</name>
    <dbReference type="NCBI Taxonomy" id="287848"/>
    <lineage>
        <taxon>Bacteria</taxon>
        <taxon>Bacillati</taxon>
        <taxon>Cyanobacteriota</taxon>
        <taxon>Cyanophyceae</taxon>
        <taxon>Nostocales</taxon>
        <taxon>Nostocaceae</taxon>
    </lineage>
</organism>
<dbReference type="Pfam" id="PF08028">
    <property type="entry name" value="Acyl-CoA_dh_2"/>
    <property type="match status" value="1"/>
</dbReference>
<proteinExistence type="predicted"/>
<dbReference type="InterPro" id="IPR036250">
    <property type="entry name" value="AcylCo_DH-like_C"/>
</dbReference>
<dbReference type="InterPro" id="IPR037069">
    <property type="entry name" value="AcylCoA_DH/ox_N_sf"/>
</dbReference>
<dbReference type="Gene3D" id="2.40.110.10">
    <property type="entry name" value="Butyryl-CoA Dehydrogenase, subunit A, domain 2"/>
    <property type="match status" value="1"/>
</dbReference>
<name>A0A951Q1X9_9NOST</name>
<sequence length="399" mass="43748">MSKLNEVVPATLVNKGCESLQNLFERIENLAKDFATRAAAHDREGSFPFENFAALHEAGLLSLTIPQELGGEGLGLATICQVIEAVARGDASTALVLTMHYLQHAHAARNRRWHPDIYKRLCRESVEGIALINAARVEPELGTPARGGLPATIADRTDDGWRLTGHKQYTTGSPILRYFIVWAQTTEDEPQVGNFLVPHDLPGLQIVETWDHLGMRATGSHDLILENVLIPLEYALDIRPVSAAPSVDPLTATWGSLTLSALYLGVATSARNWLIKYLNERTPSNLGAPLATLPRFQTAVGEMEALLFASRRLIYGLAQDIDRGEYEPTVGLQAQTVKYLTTTNAIRAVEIGLELTGNPGLLRKNPLERHYRDVLCSRIHTPQNDVICLSLGKSVLTAS</sequence>
<dbReference type="Pfam" id="PF02770">
    <property type="entry name" value="Acyl-CoA_dh_M"/>
    <property type="match status" value="1"/>
</dbReference>
<dbReference type="AlphaFoldDB" id="A0A951Q1X9"/>
<dbReference type="PIRSF" id="PIRSF016578">
    <property type="entry name" value="HsaA"/>
    <property type="match status" value="1"/>
</dbReference>
<evidence type="ECO:0000256" key="2">
    <source>
        <dbReference type="ARBA" id="ARBA00023002"/>
    </source>
</evidence>
<evidence type="ECO:0000313" key="6">
    <source>
        <dbReference type="EMBL" id="MBW4563782.1"/>
    </source>
</evidence>
<dbReference type="InterPro" id="IPR013107">
    <property type="entry name" value="Acyl-CoA_DH_C"/>
</dbReference>
<evidence type="ECO:0000259" key="3">
    <source>
        <dbReference type="Pfam" id="PF02770"/>
    </source>
</evidence>
<reference evidence="6" key="2">
    <citation type="journal article" date="2022" name="Microbiol. Resour. Announc.">
        <title>Metagenome Sequencing to Explore Phylogenomics of Terrestrial Cyanobacteria.</title>
        <authorList>
            <person name="Ward R.D."/>
            <person name="Stajich J.E."/>
            <person name="Johansen J.R."/>
            <person name="Huntemann M."/>
            <person name="Clum A."/>
            <person name="Foster B."/>
            <person name="Foster B."/>
            <person name="Roux S."/>
            <person name="Palaniappan K."/>
            <person name="Varghese N."/>
            <person name="Mukherjee S."/>
            <person name="Reddy T.B.K."/>
            <person name="Daum C."/>
            <person name="Copeland A."/>
            <person name="Chen I.A."/>
            <person name="Ivanova N.N."/>
            <person name="Kyrpides N.C."/>
            <person name="Shapiro N."/>
            <person name="Eloe-Fadrosh E.A."/>
            <person name="Pietrasiak N."/>
        </authorList>
    </citation>
    <scope>NUCLEOTIDE SEQUENCE</scope>
    <source>
        <strain evidence="6">JT2-VF2</strain>
    </source>
</reference>
<comment type="caution">
    <text evidence="6">The sequence shown here is derived from an EMBL/GenBank/DDBJ whole genome shotgun (WGS) entry which is preliminary data.</text>
</comment>
<dbReference type="SUPFAM" id="SSF47203">
    <property type="entry name" value="Acyl-CoA dehydrogenase C-terminal domain-like"/>
    <property type="match status" value="1"/>
</dbReference>